<feature type="domain" description="Sphingomyelin phosphodiesterase C-terminal" evidence="4">
    <location>
        <begin position="179"/>
        <end position="315"/>
    </location>
</feature>
<keyword evidence="3" id="KW-0812">Transmembrane</keyword>
<proteinExistence type="predicted"/>
<dbReference type="Proteomes" id="UP001558652">
    <property type="component" value="Unassembled WGS sequence"/>
</dbReference>
<evidence type="ECO:0000256" key="1">
    <source>
        <dbReference type="ARBA" id="ARBA00022801"/>
    </source>
</evidence>
<dbReference type="SUPFAM" id="SSF56300">
    <property type="entry name" value="Metallo-dependent phosphatases"/>
    <property type="match status" value="1"/>
</dbReference>
<feature type="non-terminal residue" evidence="5">
    <location>
        <position position="1"/>
    </location>
</feature>
<comment type="caution">
    <text evidence="5">The sequence shown here is derived from an EMBL/GenBank/DDBJ whole genome shotgun (WGS) entry which is preliminary data.</text>
</comment>
<evidence type="ECO:0000256" key="2">
    <source>
        <dbReference type="ARBA" id="ARBA00023180"/>
    </source>
</evidence>
<dbReference type="EMBL" id="JBFDAA010000015">
    <property type="protein sequence ID" value="KAL1117772.1"/>
    <property type="molecule type" value="Genomic_DNA"/>
</dbReference>
<gene>
    <name evidence="5" type="ORF">AAG570_004087</name>
</gene>
<dbReference type="AlphaFoldDB" id="A0ABD0Y2S0"/>
<dbReference type="GO" id="GO:0016787">
    <property type="term" value="F:hydrolase activity"/>
    <property type="evidence" value="ECO:0007669"/>
    <property type="project" value="UniProtKB-KW"/>
</dbReference>
<dbReference type="Pfam" id="PF19272">
    <property type="entry name" value="ASMase_C"/>
    <property type="match status" value="1"/>
</dbReference>
<keyword evidence="2" id="KW-0325">Glycoprotein</keyword>
<evidence type="ECO:0000256" key="3">
    <source>
        <dbReference type="SAM" id="Phobius"/>
    </source>
</evidence>
<evidence type="ECO:0000259" key="4">
    <source>
        <dbReference type="Pfam" id="PF19272"/>
    </source>
</evidence>
<sequence>GGWDPGRLSALQNVTQLISHSFTSQFVFPVLGHTEPPSDLYQQLIALWQHWLPTEALTTFQKGGYYMIEQKARKLRVIALNTNLWAVENDVEDPGGQWQWLDSQLAKLYRNRQTVYLVGHIAPGFDERQGSPPRLGLAPRHNARYVQMISKYSEVIMGQFFSHLHSDTFRIVYTHTGVPVSSIFLAPAVTPQRTVSGTNNPGLRLYKFDTDTGQLLDYSQYYLDLTAANQKGEADWSLEYNFTSYYQLSEVSPKALHDLAQMFTTEEGKEVFGRYWVANSVQVYNLPTNLAWVNAHYCAITQLDFTGYHNCLMTRASALAAASSGQDAITSAAFLVLTTAIIFLVLR</sequence>
<reference evidence="5 6" key="1">
    <citation type="submission" date="2024-07" db="EMBL/GenBank/DDBJ databases">
        <title>Chromosome-level genome assembly of the water stick insect Ranatra chinensis (Heteroptera: Nepidae).</title>
        <authorList>
            <person name="Liu X."/>
        </authorList>
    </citation>
    <scope>NUCLEOTIDE SEQUENCE [LARGE SCALE GENOMIC DNA]</scope>
    <source>
        <strain evidence="5">Cailab_2021Rc</strain>
        <tissue evidence="5">Muscle</tissue>
    </source>
</reference>
<evidence type="ECO:0000313" key="5">
    <source>
        <dbReference type="EMBL" id="KAL1117772.1"/>
    </source>
</evidence>
<feature type="transmembrane region" description="Helical" evidence="3">
    <location>
        <begin position="328"/>
        <end position="346"/>
    </location>
</feature>
<accession>A0ABD0Y2S0</accession>
<name>A0ABD0Y2S0_9HEMI</name>
<evidence type="ECO:0000313" key="6">
    <source>
        <dbReference type="Proteomes" id="UP001558652"/>
    </source>
</evidence>
<protein>
    <recommendedName>
        <fullName evidence="4">Sphingomyelin phosphodiesterase C-terminal domain-containing protein</fullName>
    </recommendedName>
</protein>
<keyword evidence="3" id="KW-1133">Transmembrane helix</keyword>
<keyword evidence="6" id="KW-1185">Reference proteome</keyword>
<keyword evidence="1" id="KW-0378">Hydrolase</keyword>
<dbReference type="InterPro" id="IPR029052">
    <property type="entry name" value="Metallo-depent_PP-like"/>
</dbReference>
<dbReference type="PANTHER" id="PTHR10340:SF57">
    <property type="entry name" value="METALLOPHOS DOMAIN-CONTAINING PROTEIN"/>
    <property type="match status" value="1"/>
</dbReference>
<keyword evidence="3" id="KW-0472">Membrane</keyword>
<dbReference type="PANTHER" id="PTHR10340">
    <property type="entry name" value="SPHINGOMYELIN PHOSPHODIESTERASE"/>
    <property type="match status" value="1"/>
</dbReference>
<dbReference type="InterPro" id="IPR045473">
    <property type="entry name" value="ASM_C"/>
</dbReference>
<organism evidence="5 6">
    <name type="scientific">Ranatra chinensis</name>
    <dbReference type="NCBI Taxonomy" id="642074"/>
    <lineage>
        <taxon>Eukaryota</taxon>
        <taxon>Metazoa</taxon>
        <taxon>Ecdysozoa</taxon>
        <taxon>Arthropoda</taxon>
        <taxon>Hexapoda</taxon>
        <taxon>Insecta</taxon>
        <taxon>Pterygota</taxon>
        <taxon>Neoptera</taxon>
        <taxon>Paraneoptera</taxon>
        <taxon>Hemiptera</taxon>
        <taxon>Heteroptera</taxon>
        <taxon>Panheteroptera</taxon>
        <taxon>Nepomorpha</taxon>
        <taxon>Nepidae</taxon>
        <taxon>Ranatrinae</taxon>
        <taxon>Ranatra</taxon>
    </lineage>
</organism>